<sequence>MATSSYQLWLKKREFKAPRLPSSPAPTSTSSSSLTVSKESSRNTFKPPHESSESIHTKSHAVSAVETTQVAVKSVVRPFGVRKRPRSWLSSREEAVLDEEESSRCSKVAGKTNVAGCKTTVDKVAGSKRLRSGKEDLMKVVVLKLTHASKMLSQSSARTELERPLCRGRIDEETKVAVVENKAARVKSSSLQLMGNRKVEEGGTTGDNITKRLCFDDAKKSDRFVEERGLPPKSPMKKQRIMRTRMLDESQYWMAVDRFSHLT</sequence>
<feature type="region of interest" description="Disordered" evidence="1">
    <location>
        <begin position="17"/>
        <end position="63"/>
    </location>
</feature>
<reference evidence="2 3" key="1">
    <citation type="journal article" date="2017" name="Genome Biol. Evol.">
        <title>Phytophthora megakarya and P. palmivora, closely related causal agents of cacao black pod rot, underwent increases in genome sizes and gene numbers by different mechanisms.</title>
        <authorList>
            <person name="Ali S.S."/>
            <person name="Shao J."/>
            <person name="Lary D.J."/>
            <person name="Kronmiller B."/>
            <person name="Shen D."/>
            <person name="Strem M.D."/>
            <person name="Amoako-Attah I."/>
            <person name="Akrofi A.Y."/>
            <person name="Begoude B.A."/>
            <person name="Ten Hoopen G.M."/>
            <person name="Coulibaly K."/>
            <person name="Kebe B.I."/>
            <person name="Melnick R.L."/>
            <person name="Guiltinan M.J."/>
            <person name="Tyler B.M."/>
            <person name="Meinhardt L.W."/>
            <person name="Bailey B.A."/>
        </authorList>
    </citation>
    <scope>NUCLEOTIDE SEQUENCE [LARGE SCALE GENOMIC DNA]</scope>
    <source>
        <strain evidence="3">sbr112.9</strain>
    </source>
</reference>
<dbReference type="Proteomes" id="UP000237271">
    <property type="component" value="Unassembled WGS sequence"/>
</dbReference>
<feature type="compositionally biased region" description="Low complexity" evidence="1">
    <location>
        <begin position="25"/>
        <end position="38"/>
    </location>
</feature>
<evidence type="ECO:0000313" key="2">
    <source>
        <dbReference type="EMBL" id="POM77389.1"/>
    </source>
</evidence>
<keyword evidence="3" id="KW-1185">Reference proteome</keyword>
<dbReference type="AlphaFoldDB" id="A0A2P4YI24"/>
<protein>
    <submittedName>
        <fullName evidence="2">Uncharacterized protein</fullName>
    </submittedName>
</protein>
<comment type="caution">
    <text evidence="2">The sequence shown here is derived from an EMBL/GenBank/DDBJ whole genome shotgun (WGS) entry which is preliminary data.</text>
</comment>
<gene>
    <name evidence="2" type="ORF">PHPALM_5235</name>
</gene>
<dbReference type="OrthoDB" id="113295at2759"/>
<feature type="compositionally biased region" description="Basic and acidic residues" evidence="1">
    <location>
        <begin position="47"/>
        <end position="56"/>
    </location>
</feature>
<organism evidence="2 3">
    <name type="scientific">Phytophthora palmivora</name>
    <dbReference type="NCBI Taxonomy" id="4796"/>
    <lineage>
        <taxon>Eukaryota</taxon>
        <taxon>Sar</taxon>
        <taxon>Stramenopiles</taxon>
        <taxon>Oomycota</taxon>
        <taxon>Peronosporomycetes</taxon>
        <taxon>Peronosporales</taxon>
        <taxon>Peronosporaceae</taxon>
        <taxon>Phytophthora</taxon>
    </lineage>
</organism>
<evidence type="ECO:0000313" key="3">
    <source>
        <dbReference type="Proteomes" id="UP000237271"/>
    </source>
</evidence>
<name>A0A2P4YI24_9STRA</name>
<proteinExistence type="predicted"/>
<dbReference type="EMBL" id="NCKW01002656">
    <property type="protein sequence ID" value="POM77389.1"/>
    <property type="molecule type" value="Genomic_DNA"/>
</dbReference>
<accession>A0A2P4YI24</accession>
<evidence type="ECO:0000256" key="1">
    <source>
        <dbReference type="SAM" id="MobiDB-lite"/>
    </source>
</evidence>